<evidence type="ECO:0000313" key="2">
    <source>
        <dbReference type="EMBL" id="CAK9180522.1"/>
    </source>
</evidence>
<dbReference type="EMBL" id="CAUOFW020007747">
    <property type="protein sequence ID" value="CAK9180522.1"/>
    <property type="molecule type" value="Genomic_DNA"/>
</dbReference>
<evidence type="ECO:0000313" key="3">
    <source>
        <dbReference type="Proteomes" id="UP001642360"/>
    </source>
</evidence>
<comment type="caution">
    <text evidence="2">The sequence shown here is derived from an EMBL/GenBank/DDBJ whole genome shotgun (WGS) entry which is preliminary data.</text>
</comment>
<evidence type="ECO:0000256" key="1">
    <source>
        <dbReference type="SAM" id="MobiDB-lite"/>
    </source>
</evidence>
<gene>
    <name evidence="2" type="ORF">ILEXP_LOCUS50530</name>
</gene>
<dbReference type="Proteomes" id="UP001642360">
    <property type="component" value="Unassembled WGS sequence"/>
</dbReference>
<keyword evidence="3" id="KW-1185">Reference proteome</keyword>
<feature type="region of interest" description="Disordered" evidence="1">
    <location>
        <begin position="78"/>
        <end position="113"/>
    </location>
</feature>
<protein>
    <submittedName>
        <fullName evidence="2">Uncharacterized protein</fullName>
    </submittedName>
</protein>
<name>A0ABC8UHR0_9AQUA</name>
<sequence length="132" mass="14242">MAKQGKGKDWVRRSAGDSSESHLRLIDRLELRLQFSGIYSLLEEALDEEEESIEDGESSNILCDDFGCLRFLAVHGQSSCLDRSSPGRKARKNGEGSGDKESEGRATATSQGEGSPCLRLVALSCDAGGTFL</sequence>
<dbReference type="AlphaFoldDB" id="A0ABC8UHR0"/>
<feature type="region of interest" description="Disordered" evidence="1">
    <location>
        <begin position="1"/>
        <end position="22"/>
    </location>
</feature>
<accession>A0ABC8UHR0</accession>
<proteinExistence type="predicted"/>
<reference evidence="2 3" key="1">
    <citation type="submission" date="2024-02" db="EMBL/GenBank/DDBJ databases">
        <authorList>
            <person name="Vignale AGUSTIN F."/>
            <person name="Sosa J E."/>
            <person name="Modenutti C."/>
        </authorList>
    </citation>
    <scope>NUCLEOTIDE SEQUENCE [LARGE SCALE GENOMIC DNA]</scope>
</reference>
<organism evidence="2 3">
    <name type="scientific">Ilex paraguariensis</name>
    <name type="common">yerba mate</name>
    <dbReference type="NCBI Taxonomy" id="185542"/>
    <lineage>
        <taxon>Eukaryota</taxon>
        <taxon>Viridiplantae</taxon>
        <taxon>Streptophyta</taxon>
        <taxon>Embryophyta</taxon>
        <taxon>Tracheophyta</taxon>
        <taxon>Spermatophyta</taxon>
        <taxon>Magnoliopsida</taxon>
        <taxon>eudicotyledons</taxon>
        <taxon>Gunneridae</taxon>
        <taxon>Pentapetalae</taxon>
        <taxon>asterids</taxon>
        <taxon>campanulids</taxon>
        <taxon>Aquifoliales</taxon>
        <taxon>Aquifoliaceae</taxon>
        <taxon>Ilex</taxon>
    </lineage>
</organism>
<feature type="compositionally biased region" description="Basic and acidic residues" evidence="1">
    <location>
        <begin position="92"/>
        <end position="104"/>
    </location>
</feature>